<dbReference type="InterPro" id="IPR016181">
    <property type="entry name" value="Acyl_CoA_acyltransferase"/>
</dbReference>
<keyword evidence="5" id="KW-1185">Reference proteome</keyword>
<dbReference type="PROSITE" id="PS51186">
    <property type="entry name" value="GNAT"/>
    <property type="match status" value="1"/>
</dbReference>
<dbReference type="OrthoDB" id="9803233at2"/>
<sequence>MKIIVDDLRGPEIASLIGEHLHNMTLHSPAESIHALDLESLRKPDITFWSAWDGHALMGCGAIKQLSMNHGEVKSMKTSPDHVRKGVARKLLQHILEESKKRGYTRVSLETGSMDAFLPARRLYESFGFKYCGPFADYKEDTNSVFMTKVL</sequence>
<keyword evidence="1 4" id="KW-0808">Transferase</keyword>
<dbReference type="InterPro" id="IPR050832">
    <property type="entry name" value="Bact_Acetyltransf"/>
</dbReference>
<dbReference type="Pfam" id="PF00583">
    <property type="entry name" value="Acetyltransf_1"/>
    <property type="match status" value="1"/>
</dbReference>
<dbReference type="InterPro" id="IPR000182">
    <property type="entry name" value="GNAT_dom"/>
</dbReference>
<keyword evidence="2" id="KW-0012">Acyltransferase</keyword>
<dbReference type="EMBL" id="CP041666">
    <property type="protein sequence ID" value="QDP41066.1"/>
    <property type="molecule type" value="Genomic_DNA"/>
</dbReference>
<dbReference type="Gene3D" id="3.40.630.30">
    <property type="match status" value="1"/>
</dbReference>
<name>A0A516KI76_9BACI</name>
<dbReference type="PANTHER" id="PTHR43877:SF5">
    <property type="entry name" value="BLL8307 PROTEIN"/>
    <property type="match status" value="1"/>
</dbReference>
<dbReference type="SUPFAM" id="SSF55729">
    <property type="entry name" value="Acyl-CoA N-acyltransferases (Nat)"/>
    <property type="match status" value="1"/>
</dbReference>
<proteinExistence type="predicted"/>
<dbReference type="PANTHER" id="PTHR43877">
    <property type="entry name" value="AMINOALKYLPHOSPHONATE N-ACETYLTRANSFERASE-RELATED-RELATED"/>
    <property type="match status" value="1"/>
</dbReference>
<dbReference type="CDD" id="cd04301">
    <property type="entry name" value="NAT_SF"/>
    <property type="match status" value="1"/>
</dbReference>
<evidence type="ECO:0000259" key="3">
    <source>
        <dbReference type="PROSITE" id="PS51186"/>
    </source>
</evidence>
<reference evidence="4 5" key="1">
    <citation type="submission" date="2019-07" db="EMBL/GenBank/DDBJ databases">
        <authorList>
            <person name="Li J."/>
        </authorList>
    </citation>
    <scope>NUCLEOTIDE SEQUENCE [LARGE SCALE GENOMIC DNA]</scope>
    <source>
        <strain evidence="4 5">TKL69</strain>
    </source>
</reference>
<evidence type="ECO:0000313" key="5">
    <source>
        <dbReference type="Proteomes" id="UP000315215"/>
    </source>
</evidence>
<evidence type="ECO:0000256" key="2">
    <source>
        <dbReference type="ARBA" id="ARBA00023315"/>
    </source>
</evidence>
<protein>
    <submittedName>
        <fullName evidence="4">GNAT family N-acetyltransferase</fullName>
    </submittedName>
</protein>
<evidence type="ECO:0000256" key="1">
    <source>
        <dbReference type="ARBA" id="ARBA00022679"/>
    </source>
</evidence>
<dbReference type="Proteomes" id="UP000315215">
    <property type="component" value="Chromosome"/>
</dbReference>
<dbReference type="RefSeq" id="WP_143895236.1">
    <property type="nucleotide sequence ID" value="NZ_CP041666.1"/>
</dbReference>
<dbReference type="GO" id="GO:0016747">
    <property type="term" value="F:acyltransferase activity, transferring groups other than amino-acyl groups"/>
    <property type="evidence" value="ECO:0007669"/>
    <property type="project" value="InterPro"/>
</dbReference>
<dbReference type="KEGG" id="aqt:FN924_13210"/>
<accession>A0A516KI76</accession>
<organism evidence="4 5">
    <name type="scientific">Radiobacillus deserti</name>
    <dbReference type="NCBI Taxonomy" id="2594883"/>
    <lineage>
        <taxon>Bacteria</taxon>
        <taxon>Bacillati</taxon>
        <taxon>Bacillota</taxon>
        <taxon>Bacilli</taxon>
        <taxon>Bacillales</taxon>
        <taxon>Bacillaceae</taxon>
        <taxon>Radiobacillus</taxon>
    </lineage>
</organism>
<feature type="domain" description="N-acetyltransferase" evidence="3">
    <location>
        <begin position="3"/>
        <end position="151"/>
    </location>
</feature>
<gene>
    <name evidence="4" type="ORF">FN924_13210</name>
</gene>
<evidence type="ECO:0000313" key="4">
    <source>
        <dbReference type="EMBL" id="QDP41066.1"/>
    </source>
</evidence>
<dbReference type="AlphaFoldDB" id="A0A516KI76"/>